<dbReference type="SUPFAM" id="SSF52833">
    <property type="entry name" value="Thioredoxin-like"/>
    <property type="match status" value="1"/>
</dbReference>
<dbReference type="GO" id="GO:0016209">
    <property type="term" value="F:antioxidant activity"/>
    <property type="evidence" value="ECO:0007669"/>
    <property type="project" value="InterPro"/>
</dbReference>
<evidence type="ECO:0000313" key="2">
    <source>
        <dbReference type="EMBL" id="VAX28894.1"/>
    </source>
</evidence>
<evidence type="ECO:0000259" key="1">
    <source>
        <dbReference type="PROSITE" id="PS51352"/>
    </source>
</evidence>
<dbReference type="InterPro" id="IPR013766">
    <property type="entry name" value="Thioredoxin_domain"/>
</dbReference>
<dbReference type="Gene3D" id="3.40.30.10">
    <property type="entry name" value="Glutaredoxin"/>
    <property type="match status" value="1"/>
</dbReference>
<sequence>MMKKNVMKKSVILSVVTLIILTMVLQNVFAIALPGGKALSEKGLFEAEKYRGKVVYLDFWASWCKPCKQSFPWMQAMHKKYEKMGLTVIAVNVDKKKSHADGFLKKHPADFPVLFDPSGVLADKYQLAGMPMSYIIDRDGVIRHRHIGYVPAMQANYEQELQNLLKK</sequence>
<name>A0A3B1CYC4_9ZZZZ</name>
<gene>
    <name evidence="2" type="ORF">MNBD_NITROSPIRAE01-1619</name>
</gene>
<reference evidence="2" key="1">
    <citation type="submission" date="2018-06" db="EMBL/GenBank/DDBJ databases">
        <authorList>
            <person name="Zhirakovskaya E."/>
        </authorList>
    </citation>
    <scope>NUCLEOTIDE SEQUENCE</scope>
</reference>
<dbReference type="InterPro" id="IPR050553">
    <property type="entry name" value="Thioredoxin_ResA/DsbE_sf"/>
</dbReference>
<dbReference type="InterPro" id="IPR000866">
    <property type="entry name" value="AhpC/TSA"/>
</dbReference>
<dbReference type="CDD" id="cd02966">
    <property type="entry name" value="TlpA_like_family"/>
    <property type="match status" value="1"/>
</dbReference>
<organism evidence="2">
    <name type="scientific">hydrothermal vent metagenome</name>
    <dbReference type="NCBI Taxonomy" id="652676"/>
    <lineage>
        <taxon>unclassified sequences</taxon>
        <taxon>metagenomes</taxon>
        <taxon>ecological metagenomes</taxon>
    </lineage>
</organism>
<dbReference type="PANTHER" id="PTHR42852:SF18">
    <property type="entry name" value="CHROMOSOME UNDETERMINED SCAFFOLD_47, WHOLE GENOME SHOTGUN SEQUENCE"/>
    <property type="match status" value="1"/>
</dbReference>
<dbReference type="PROSITE" id="PS51352">
    <property type="entry name" value="THIOREDOXIN_2"/>
    <property type="match status" value="1"/>
</dbReference>
<accession>A0A3B1CYC4</accession>
<proteinExistence type="predicted"/>
<dbReference type="AlphaFoldDB" id="A0A3B1CYC4"/>
<dbReference type="InterPro" id="IPR036249">
    <property type="entry name" value="Thioredoxin-like_sf"/>
</dbReference>
<dbReference type="PANTHER" id="PTHR42852">
    <property type="entry name" value="THIOL:DISULFIDE INTERCHANGE PROTEIN DSBE"/>
    <property type="match status" value="1"/>
</dbReference>
<feature type="domain" description="Thioredoxin" evidence="1">
    <location>
        <begin position="33"/>
        <end position="167"/>
    </location>
</feature>
<dbReference type="EMBL" id="UOGF01000044">
    <property type="protein sequence ID" value="VAX28894.1"/>
    <property type="molecule type" value="Genomic_DNA"/>
</dbReference>
<dbReference type="GO" id="GO:0016491">
    <property type="term" value="F:oxidoreductase activity"/>
    <property type="evidence" value="ECO:0007669"/>
    <property type="project" value="InterPro"/>
</dbReference>
<dbReference type="Pfam" id="PF00578">
    <property type="entry name" value="AhpC-TSA"/>
    <property type="match status" value="1"/>
</dbReference>
<protein>
    <recommendedName>
        <fullName evidence="1">Thioredoxin domain-containing protein</fullName>
    </recommendedName>
</protein>